<dbReference type="PROSITE" id="PS51257">
    <property type="entry name" value="PROKAR_LIPOPROTEIN"/>
    <property type="match status" value="1"/>
</dbReference>
<proteinExistence type="predicted"/>
<evidence type="ECO:0000256" key="2">
    <source>
        <dbReference type="SAM" id="SignalP"/>
    </source>
</evidence>
<accession>A0ABV9UW82</accession>
<protein>
    <recommendedName>
        <fullName evidence="5">Secreted protein</fullName>
    </recommendedName>
</protein>
<evidence type="ECO:0000256" key="1">
    <source>
        <dbReference type="SAM" id="MobiDB-lite"/>
    </source>
</evidence>
<dbReference type="EMBL" id="JBHSIZ010000048">
    <property type="protein sequence ID" value="MFC4961454.1"/>
    <property type="molecule type" value="Genomic_DNA"/>
</dbReference>
<name>A0ABV9UW82_9ACTN</name>
<feature type="compositionally biased region" description="Low complexity" evidence="1">
    <location>
        <begin position="38"/>
        <end position="51"/>
    </location>
</feature>
<keyword evidence="2" id="KW-0732">Signal</keyword>
<feature type="signal peptide" evidence="2">
    <location>
        <begin position="1"/>
        <end position="25"/>
    </location>
</feature>
<keyword evidence="4" id="KW-1185">Reference proteome</keyword>
<feature type="chain" id="PRO_5047028698" description="Secreted protein" evidence="2">
    <location>
        <begin position="26"/>
        <end position="200"/>
    </location>
</feature>
<dbReference type="Proteomes" id="UP001595834">
    <property type="component" value="Unassembled WGS sequence"/>
</dbReference>
<comment type="caution">
    <text evidence="3">The sequence shown here is derived from an EMBL/GenBank/DDBJ whole genome shotgun (WGS) entry which is preliminary data.</text>
</comment>
<organism evidence="3 4">
    <name type="scientific">Streptomyces mauvecolor</name>
    <dbReference type="NCBI Taxonomy" id="58345"/>
    <lineage>
        <taxon>Bacteria</taxon>
        <taxon>Bacillati</taxon>
        <taxon>Actinomycetota</taxon>
        <taxon>Actinomycetes</taxon>
        <taxon>Kitasatosporales</taxon>
        <taxon>Streptomycetaceae</taxon>
        <taxon>Streptomyces</taxon>
    </lineage>
</organism>
<reference evidence="4" key="1">
    <citation type="journal article" date="2019" name="Int. J. Syst. Evol. Microbiol.">
        <title>The Global Catalogue of Microorganisms (GCM) 10K type strain sequencing project: providing services to taxonomists for standard genome sequencing and annotation.</title>
        <authorList>
            <consortium name="The Broad Institute Genomics Platform"/>
            <consortium name="The Broad Institute Genome Sequencing Center for Infectious Disease"/>
            <person name="Wu L."/>
            <person name="Ma J."/>
        </authorList>
    </citation>
    <scope>NUCLEOTIDE SEQUENCE [LARGE SCALE GENOMIC DNA]</scope>
    <source>
        <strain evidence="4">CCM 7224</strain>
    </source>
</reference>
<sequence length="200" mass="20087">MSVRHTLRARRGAVAAAMAVTLALAVGGCGGDSKDGKSNAASSGSQSKSASSGGGQQPGSSSPKSDPTVKLAESTGQGGIVLTINSVSRDSGGFVTVSGQLKNPGSENFVDTSGWVGTEKDVLASGDSVAGATLVDKVGKKRYYVLRDTGGKCLCTMGIVGVKAGQTVPFFAQFPAPPNGTKEVDFQLPTFPTMTVPVSG</sequence>
<gene>
    <name evidence="3" type="ORF">ACFPFX_34705</name>
</gene>
<feature type="region of interest" description="Disordered" evidence="1">
    <location>
        <begin position="31"/>
        <end position="72"/>
    </location>
</feature>
<evidence type="ECO:0000313" key="3">
    <source>
        <dbReference type="EMBL" id="MFC4961454.1"/>
    </source>
</evidence>
<dbReference type="RefSeq" id="WP_344375604.1">
    <property type="nucleotide sequence ID" value="NZ_BAAASQ010000011.1"/>
</dbReference>
<evidence type="ECO:0008006" key="5">
    <source>
        <dbReference type="Google" id="ProtNLM"/>
    </source>
</evidence>
<evidence type="ECO:0000313" key="4">
    <source>
        <dbReference type="Proteomes" id="UP001595834"/>
    </source>
</evidence>